<dbReference type="InParanoid" id="A0A7J7CD23"/>
<dbReference type="PROSITE" id="PS50089">
    <property type="entry name" value="ZF_RING_2"/>
    <property type="match status" value="1"/>
</dbReference>
<dbReference type="AlphaFoldDB" id="A0A7J7CD23"/>
<dbReference type="SMART" id="SM00184">
    <property type="entry name" value="RING"/>
    <property type="match status" value="1"/>
</dbReference>
<dbReference type="InterPro" id="IPR001841">
    <property type="entry name" value="Znf_RING"/>
</dbReference>
<dbReference type="GO" id="GO:0061630">
    <property type="term" value="F:ubiquitin protein ligase activity"/>
    <property type="evidence" value="ECO:0007669"/>
    <property type="project" value="TreeGrafter"/>
</dbReference>
<comment type="caution">
    <text evidence="6">The sequence shown here is derived from an EMBL/GenBank/DDBJ whole genome shotgun (WGS) entry which is preliminary data.</text>
</comment>
<evidence type="ECO:0000256" key="2">
    <source>
        <dbReference type="ARBA" id="ARBA00022771"/>
    </source>
</evidence>
<keyword evidence="1" id="KW-0479">Metal-binding</keyword>
<evidence type="ECO:0000313" key="7">
    <source>
        <dbReference type="Proteomes" id="UP000593562"/>
    </source>
</evidence>
<dbReference type="InterPro" id="IPR051834">
    <property type="entry name" value="RING_finger_E3_ligase"/>
</dbReference>
<dbReference type="GO" id="GO:0006511">
    <property type="term" value="P:ubiquitin-dependent protein catabolic process"/>
    <property type="evidence" value="ECO:0007669"/>
    <property type="project" value="TreeGrafter"/>
</dbReference>
<evidence type="ECO:0000313" key="6">
    <source>
        <dbReference type="EMBL" id="KAF5731835.1"/>
    </source>
</evidence>
<dbReference type="GO" id="GO:0005634">
    <property type="term" value="C:nucleus"/>
    <property type="evidence" value="ECO:0007669"/>
    <property type="project" value="TreeGrafter"/>
</dbReference>
<accession>A0A7J7CD23</accession>
<dbReference type="EMBL" id="JAAARO010000018">
    <property type="protein sequence ID" value="KAF5731835.1"/>
    <property type="molecule type" value="Genomic_DNA"/>
</dbReference>
<name>A0A7J7CD23_TRIWF</name>
<dbReference type="PANTHER" id="PTHR45931:SF3">
    <property type="entry name" value="RING ZINC FINGER-CONTAINING PROTEIN"/>
    <property type="match status" value="1"/>
</dbReference>
<protein>
    <recommendedName>
        <fullName evidence="5">RING-type domain-containing protein</fullName>
    </recommendedName>
</protein>
<sequence length="75" mass="8867">MDYLDVEIFNSMEKEVEREASWTSWDCSICLESFMEGDELIRLPCGHRFHYACLDPWVLTCGDCPYCRRDIVVHT</sequence>
<dbReference type="Pfam" id="PF13639">
    <property type="entry name" value="zf-RING_2"/>
    <property type="match status" value="1"/>
</dbReference>
<evidence type="ECO:0000256" key="1">
    <source>
        <dbReference type="ARBA" id="ARBA00022723"/>
    </source>
</evidence>
<evidence type="ECO:0000259" key="5">
    <source>
        <dbReference type="PROSITE" id="PS50089"/>
    </source>
</evidence>
<evidence type="ECO:0000256" key="3">
    <source>
        <dbReference type="ARBA" id="ARBA00022833"/>
    </source>
</evidence>
<dbReference type="PANTHER" id="PTHR45931">
    <property type="entry name" value="SI:CH211-59O9.10"/>
    <property type="match status" value="1"/>
</dbReference>
<keyword evidence="7" id="KW-1185">Reference proteome</keyword>
<reference evidence="6 7" key="1">
    <citation type="journal article" date="2020" name="Nat. Commun.">
        <title>Genome of Tripterygium wilfordii and identification of cytochrome P450 involved in triptolide biosynthesis.</title>
        <authorList>
            <person name="Tu L."/>
            <person name="Su P."/>
            <person name="Zhang Z."/>
            <person name="Gao L."/>
            <person name="Wang J."/>
            <person name="Hu T."/>
            <person name="Zhou J."/>
            <person name="Zhang Y."/>
            <person name="Zhao Y."/>
            <person name="Liu Y."/>
            <person name="Song Y."/>
            <person name="Tong Y."/>
            <person name="Lu Y."/>
            <person name="Yang J."/>
            <person name="Xu C."/>
            <person name="Jia M."/>
            <person name="Peters R.J."/>
            <person name="Huang L."/>
            <person name="Gao W."/>
        </authorList>
    </citation>
    <scope>NUCLEOTIDE SEQUENCE [LARGE SCALE GENOMIC DNA]</scope>
    <source>
        <strain evidence="7">cv. XIE 37</strain>
        <tissue evidence="6">Leaf</tissue>
    </source>
</reference>
<feature type="domain" description="RING-type" evidence="5">
    <location>
        <begin position="27"/>
        <end position="68"/>
    </location>
</feature>
<dbReference type="Gene3D" id="3.30.40.10">
    <property type="entry name" value="Zinc/RING finger domain, C3HC4 (zinc finger)"/>
    <property type="match status" value="1"/>
</dbReference>
<keyword evidence="3" id="KW-0862">Zinc</keyword>
<organism evidence="6 7">
    <name type="scientific">Tripterygium wilfordii</name>
    <name type="common">Thunder God vine</name>
    <dbReference type="NCBI Taxonomy" id="458696"/>
    <lineage>
        <taxon>Eukaryota</taxon>
        <taxon>Viridiplantae</taxon>
        <taxon>Streptophyta</taxon>
        <taxon>Embryophyta</taxon>
        <taxon>Tracheophyta</taxon>
        <taxon>Spermatophyta</taxon>
        <taxon>Magnoliopsida</taxon>
        <taxon>eudicotyledons</taxon>
        <taxon>Gunneridae</taxon>
        <taxon>Pentapetalae</taxon>
        <taxon>rosids</taxon>
        <taxon>fabids</taxon>
        <taxon>Celastrales</taxon>
        <taxon>Celastraceae</taxon>
        <taxon>Tripterygium</taxon>
    </lineage>
</organism>
<keyword evidence="2 4" id="KW-0863">Zinc-finger</keyword>
<evidence type="ECO:0000256" key="4">
    <source>
        <dbReference type="PROSITE-ProRule" id="PRU00175"/>
    </source>
</evidence>
<proteinExistence type="predicted"/>
<dbReference type="Proteomes" id="UP000593562">
    <property type="component" value="Unassembled WGS sequence"/>
</dbReference>
<dbReference type="SUPFAM" id="SSF57850">
    <property type="entry name" value="RING/U-box"/>
    <property type="match status" value="1"/>
</dbReference>
<dbReference type="GO" id="GO:0008270">
    <property type="term" value="F:zinc ion binding"/>
    <property type="evidence" value="ECO:0007669"/>
    <property type="project" value="UniProtKB-KW"/>
</dbReference>
<dbReference type="InterPro" id="IPR013083">
    <property type="entry name" value="Znf_RING/FYVE/PHD"/>
</dbReference>
<gene>
    <name evidence="6" type="ORF">HS088_TW18G00520</name>
</gene>